<dbReference type="GO" id="GO:0005789">
    <property type="term" value="C:endoplasmic reticulum membrane"/>
    <property type="evidence" value="ECO:0007669"/>
    <property type="project" value="UniProtKB-SubCell"/>
</dbReference>
<dbReference type="SUPFAM" id="SSF55856">
    <property type="entry name" value="Cytochrome b5-like heme/steroid binding domain"/>
    <property type="match status" value="1"/>
</dbReference>
<comment type="subcellular location">
    <subcellularLocation>
        <location evidence="1">Endoplasmic reticulum membrane</location>
        <topology evidence="1">Single-pass membrane protein</topology>
        <orientation evidence="1">Cytoplasmic side</orientation>
    </subcellularLocation>
    <subcellularLocation>
        <location evidence="11">Microsome membrane</location>
        <topology evidence="11">Single-pass membrane protein</topology>
        <orientation evidence="11">Cytoplasmic side</orientation>
    </subcellularLocation>
</comment>
<protein>
    <recommendedName>
        <fullName evidence="13">Cytochrome b5</fullName>
    </recommendedName>
</protein>
<dbReference type="RefSeq" id="XP_009011309.1">
    <property type="nucleotide sequence ID" value="XM_009013061.1"/>
</dbReference>
<keyword evidence="4 14" id="KW-0812">Transmembrane</keyword>
<gene>
    <name evidence="17" type="primary">20210079</name>
    <name evidence="16" type="ORF">HELRODRAFT_185302</name>
</gene>
<dbReference type="EnsemblMetazoa" id="HelroT185302">
    <property type="protein sequence ID" value="HelroP185302"/>
    <property type="gene ID" value="HelroG185302"/>
</dbReference>
<dbReference type="InParanoid" id="T1FMN0"/>
<dbReference type="PRINTS" id="PR00363">
    <property type="entry name" value="CYTOCHROMEB5"/>
</dbReference>
<organism evidence="17 18">
    <name type="scientific">Helobdella robusta</name>
    <name type="common">Californian leech</name>
    <dbReference type="NCBI Taxonomy" id="6412"/>
    <lineage>
        <taxon>Eukaryota</taxon>
        <taxon>Metazoa</taxon>
        <taxon>Spiralia</taxon>
        <taxon>Lophotrochozoa</taxon>
        <taxon>Annelida</taxon>
        <taxon>Clitellata</taxon>
        <taxon>Hirudinea</taxon>
        <taxon>Rhynchobdellida</taxon>
        <taxon>Glossiphoniidae</taxon>
        <taxon>Helobdella</taxon>
    </lineage>
</organism>
<comment type="similarity">
    <text evidence="12 14">Belongs to the cytochrome b5 family.</text>
</comment>
<dbReference type="KEGG" id="hro:HELRODRAFT_185302"/>
<evidence type="ECO:0000256" key="1">
    <source>
        <dbReference type="ARBA" id="ARBA00004131"/>
    </source>
</evidence>
<dbReference type="InterPro" id="IPR018506">
    <property type="entry name" value="Cyt_B5_heme-BS"/>
</dbReference>
<evidence type="ECO:0000256" key="6">
    <source>
        <dbReference type="ARBA" id="ARBA00022824"/>
    </source>
</evidence>
<dbReference type="CTD" id="20210079"/>
<feature type="domain" description="Cytochrome b5 heme-binding" evidence="15">
    <location>
        <begin position="10"/>
        <end position="86"/>
    </location>
</feature>
<keyword evidence="2" id="KW-0813">Transport</keyword>
<reference evidence="17" key="3">
    <citation type="submission" date="2015-06" db="UniProtKB">
        <authorList>
            <consortium name="EnsemblMetazoa"/>
        </authorList>
    </citation>
    <scope>IDENTIFICATION</scope>
</reference>
<evidence type="ECO:0000256" key="12">
    <source>
        <dbReference type="ARBA" id="ARBA00038168"/>
    </source>
</evidence>
<keyword evidence="5 14" id="KW-0479">Metal-binding</keyword>
<dbReference type="GO" id="GO:0016020">
    <property type="term" value="C:membrane"/>
    <property type="evidence" value="ECO:0000318"/>
    <property type="project" value="GO_Central"/>
</dbReference>
<keyword evidence="18" id="KW-1185">Reference proteome</keyword>
<dbReference type="STRING" id="6412.T1FMN0"/>
<evidence type="ECO:0000256" key="11">
    <source>
        <dbReference type="ARBA" id="ARBA00037877"/>
    </source>
</evidence>
<proteinExistence type="inferred from homology"/>
<evidence type="ECO:0000256" key="7">
    <source>
        <dbReference type="ARBA" id="ARBA00022848"/>
    </source>
</evidence>
<dbReference type="InterPro" id="IPR050668">
    <property type="entry name" value="Cytochrome_b5"/>
</dbReference>
<dbReference type="HOGENOM" id="CLU_102602_3_3_1"/>
<name>T1FMN0_HELRO</name>
<evidence type="ECO:0000256" key="10">
    <source>
        <dbReference type="ARBA" id="ARBA00023136"/>
    </source>
</evidence>
<keyword evidence="8" id="KW-0249">Electron transport</keyword>
<reference evidence="18" key="1">
    <citation type="submission" date="2012-12" db="EMBL/GenBank/DDBJ databases">
        <authorList>
            <person name="Hellsten U."/>
            <person name="Grimwood J."/>
            <person name="Chapman J.A."/>
            <person name="Shapiro H."/>
            <person name="Aerts A."/>
            <person name="Otillar R.P."/>
            <person name="Terry A.Y."/>
            <person name="Boore J.L."/>
            <person name="Simakov O."/>
            <person name="Marletaz F."/>
            <person name="Cho S.-J."/>
            <person name="Edsinger-Gonzales E."/>
            <person name="Havlak P."/>
            <person name="Kuo D.-H."/>
            <person name="Larsson T."/>
            <person name="Lv J."/>
            <person name="Arendt D."/>
            <person name="Savage R."/>
            <person name="Osoegawa K."/>
            <person name="de Jong P."/>
            <person name="Lindberg D.R."/>
            <person name="Seaver E.C."/>
            <person name="Weisblat D.A."/>
            <person name="Putnam N.H."/>
            <person name="Grigoriev I.V."/>
            <person name="Rokhsar D.S."/>
        </authorList>
    </citation>
    <scope>NUCLEOTIDE SEQUENCE</scope>
</reference>
<evidence type="ECO:0000256" key="8">
    <source>
        <dbReference type="ARBA" id="ARBA00022982"/>
    </source>
</evidence>
<dbReference type="SMART" id="SM01117">
    <property type="entry name" value="Cyt-b5"/>
    <property type="match status" value="1"/>
</dbReference>
<dbReference type="Pfam" id="PF00173">
    <property type="entry name" value="Cyt-b5"/>
    <property type="match status" value="1"/>
</dbReference>
<evidence type="ECO:0000313" key="18">
    <source>
        <dbReference type="Proteomes" id="UP000015101"/>
    </source>
</evidence>
<keyword evidence="3 14" id="KW-0349">Heme</keyword>
<dbReference type="PROSITE" id="PS00191">
    <property type="entry name" value="CYTOCHROME_B5_1"/>
    <property type="match status" value="1"/>
</dbReference>
<dbReference type="PANTHER" id="PTHR19359">
    <property type="entry name" value="CYTOCHROME B5"/>
    <property type="match status" value="1"/>
</dbReference>
<keyword evidence="14" id="KW-1133">Transmembrane helix</keyword>
<evidence type="ECO:0000256" key="3">
    <source>
        <dbReference type="ARBA" id="ARBA00022617"/>
    </source>
</evidence>
<keyword evidence="7" id="KW-0492">Microsome</keyword>
<keyword evidence="9 14" id="KW-0408">Iron</keyword>
<dbReference type="OMA" id="FMFEHKS"/>
<dbReference type="PROSITE" id="PS50255">
    <property type="entry name" value="CYTOCHROME_B5_2"/>
    <property type="match status" value="1"/>
</dbReference>
<reference evidence="16 18" key="2">
    <citation type="journal article" date="2013" name="Nature">
        <title>Insights into bilaterian evolution from three spiralian genomes.</title>
        <authorList>
            <person name="Simakov O."/>
            <person name="Marletaz F."/>
            <person name="Cho S.J."/>
            <person name="Edsinger-Gonzales E."/>
            <person name="Havlak P."/>
            <person name="Hellsten U."/>
            <person name="Kuo D.H."/>
            <person name="Larsson T."/>
            <person name="Lv J."/>
            <person name="Arendt D."/>
            <person name="Savage R."/>
            <person name="Osoegawa K."/>
            <person name="de Jong P."/>
            <person name="Grimwood J."/>
            <person name="Chapman J.A."/>
            <person name="Shapiro H."/>
            <person name="Aerts A."/>
            <person name="Otillar R.P."/>
            <person name="Terry A.Y."/>
            <person name="Boore J.L."/>
            <person name="Grigoriev I.V."/>
            <person name="Lindberg D.R."/>
            <person name="Seaver E.C."/>
            <person name="Weisblat D.A."/>
            <person name="Putnam N.H."/>
            <person name="Rokhsar D.S."/>
        </authorList>
    </citation>
    <scope>NUCLEOTIDE SEQUENCE</scope>
</reference>
<feature type="transmembrane region" description="Helical" evidence="14">
    <location>
        <begin position="110"/>
        <end position="130"/>
    </location>
</feature>
<dbReference type="GO" id="GO:0020037">
    <property type="term" value="F:heme binding"/>
    <property type="evidence" value="ECO:0000318"/>
    <property type="project" value="GO_Central"/>
</dbReference>
<sequence length="132" mass="14608">MSKNVSGDSTKIYKLADVKSHNNSKSCWIIIHNDVYDVTPFLEEHPGGEEVLLEQAGSFASEAFEDVGHSTDAKEMMKQYKIGTLHESDREKEKSGSASLVGAPSNETSWTSWLIPLAIAAAIAFFYRYFTA</sequence>
<dbReference type="eggNOG" id="KOG0537">
    <property type="taxonomic scope" value="Eukaryota"/>
</dbReference>
<dbReference type="GeneID" id="20210079"/>
<dbReference type="FunCoup" id="T1FMN0">
    <property type="interactions" value="1572"/>
</dbReference>
<evidence type="ECO:0000259" key="15">
    <source>
        <dbReference type="PROSITE" id="PS50255"/>
    </source>
</evidence>
<dbReference type="AlphaFoldDB" id="T1FMN0"/>
<dbReference type="Gene3D" id="3.10.120.10">
    <property type="entry name" value="Cytochrome b5-like heme/steroid binding domain"/>
    <property type="match status" value="1"/>
</dbReference>
<dbReference type="EMBL" id="AMQM01002805">
    <property type="status" value="NOT_ANNOTATED_CDS"/>
    <property type="molecule type" value="Genomic_DNA"/>
</dbReference>
<evidence type="ECO:0000256" key="13">
    <source>
        <dbReference type="ARBA" id="ARBA00039806"/>
    </source>
</evidence>
<evidence type="ECO:0000256" key="2">
    <source>
        <dbReference type="ARBA" id="ARBA00022448"/>
    </source>
</evidence>
<evidence type="ECO:0000256" key="14">
    <source>
        <dbReference type="RuleBase" id="RU362121"/>
    </source>
</evidence>
<evidence type="ECO:0000256" key="9">
    <source>
        <dbReference type="ARBA" id="ARBA00023004"/>
    </source>
</evidence>
<dbReference type="Proteomes" id="UP000015101">
    <property type="component" value="Unassembled WGS sequence"/>
</dbReference>
<dbReference type="InterPro" id="IPR036400">
    <property type="entry name" value="Cyt_B5-like_heme/steroid_sf"/>
</dbReference>
<keyword evidence="6" id="KW-0256">Endoplasmic reticulum</keyword>
<evidence type="ECO:0000313" key="16">
    <source>
        <dbReference type="EMBL" id="ESO11040.1"/>
    </source>
</evidence>
<dbReference type="InterPro" id="IPR001199">
    <property type="entry name" value="Cyt_B5-like_heme/steroid-bd"/>
</dbReference>
<dbReference type="GO" id="GO:0046872">
    <property type="term" value="F:metal ion binding"/>
    <property type="evidence" value="ECO:0007669"/>
    <property type="project" value="UniProtKB-UniRule"/>
</dbReference>
<keyword evidence="10 14" id="KW-0472">Membrane</keyword>
<evidence type="ECO:0000313" key="17">
    <source>
        <dbReference type="EnsemblMetazoa" id="HelroP185302"/>
    </source>
</evidence>
<dbReference type="OrthoDB" id="260519at2759"/>
<evidence type="ECO:0000256" key="5">
    <source>
        <dbReference type="ARBA" id="ARBA00022723"/>
    </source>
</evidence>
<evidence type="ECO:0000256" key="4">
    <source>
        <dbReference type="ARBA" id="ARBA00022692"/>
    </source>
</evidence>
<dbReference type="EMBL" id="KB095858">
    <property type="protein sequence ID" value="ESO11040.1"/>
    <property type="molecule type" value="Genomic_DNA"/>
</dbReference>
<accession>T1FMN0</accession>
<dbReference type="FunFam" id="3.10.120.10:FF:000002">
    <property type="entry name" value="Cytochrome b5 type B"/>
    <property type="match status" value="1"/>
</dbReference>
<dbReference type="PANTHER" id="PTHR19359:SF150">
    <property type="entry name" value="CYTOCHROME B5"/>
    <property type="match status" value="1"/>
</dbReference>